<evidence type="ECO:0000256" key="10">
    <source>
        <dbReference type="SAM" id="Phobius"/>
    </source>
</evidence>
<feature type="compositionally biased region" description="Polar residues" evidence="9">
    <location>
        <begin position="168"/>
        <end position="191"/>
    </location>
</feature>
<comment type="function">
    <text evidence="1">Fluoride channel required for the rapid expulsion of cytoplasmic fluoride.</text>
</comment>
<feature type="transmembrane region" description="Helical" evidence="10">
    <location>
        <begin position="542"/>
        <end position="568"/>
    </location>
</feature>
<keyword evidence="4 10" id="KW-0812">Transmembrane</keyword>
<evidence type="ECO:0008006" key="13">
    <source>
        <dbReference type="Google" id="ProtNLM"/>
    </source>
</evidence>
<dbReference type="EMBL" id="LCWV01000014">
    <property type="protein sequence ID" value="PWI68764.1"/>
    <property type="molecule type" value="Genomic_DNA"/>
</dbReference>
<name>A0A2U3E2R9_PURLI</name>
<evidence type="ECO:0000256" key="8">
    <source>
        <dbReference type="ARBA" id="ARBA00035585"/>
    </source>
</evidence>
<comment type="similarity">
    <text evidence="7">Belongs to the fluoride channel Fluc/FEX (TC 1.A.43) family.</text>
</comment>
<dbReference type="PANTHER" id="PTHR28259">
    <property type="entry name" value="FLUORIDE EXPORT PROTEIN 1-RELATED"/>
    <property type="match status" value="1"/>
</dbReference>
<feature type="transmembrane region" description="Helical" evidence="10">
    <location>
        <begin position="589"/>
        <end position="607"/>
    </location>
</feature>
<feature type="region of interest" description="Disordered" evidence="9">
    <location>
        <begin position="1"/>
        <end position="35"/>
    </location>
</feature>
<evidence type="ECO:0000313" key="12">
    <source>
        <dbReference type="Proteomes" id="UP000245956"/>
    </source>
</evidence>
<comment type="catalytic activity">
    <reaction evidence="8">
        <text>fluoride(in) = fluoride(out)</text>
        <dbReference type="Rhea" id="RHEA:76159"/>
        <dbReference type="ChEBI" id="CHEBI:17051"/>
    </reaction>
    <physiologicalReaction direction="left-to-right" evidence="8">
        <dbReference type="Rhea" id="RHEA:76160"/>
    </physiologicalReaction>
</comment>
<feature type="region of interest" description="Disordered" evidence="9">
    <location>
        <begin position="111"/>
        <end position="213"/>
    </location>
</feature>
<feature type="region of interest" description="Disordered" evidence="9">
    <location>
        <begin position="53"/>
        <end position="84"/>
    </location>
</feature>
<protein>
    <recommendedName>
        <fullName evidence="13">CrcB-like protein</fullName>
    </recommendedName>
</protein>
<evidence type="ECO:0000256" key="7">
    <source>
        <dbReference type="ARBA" id="ARBA00035120"/>
    </source>
</evidence>
<dbReference type="GO" id="GO:0005886">
    <property type="term" value="C:plasma membrane"/>
    <property type="evidence" value="ECO:0007669"/>
    <property type="project" value="UniProtKB-SubCell"/>
</dbReference>
<reference evidence="11 12" key="1">
    <citation type="journal article" date="2016" name="Front. Microbiol.">
        <title>Genome and transcriptome sequences reveal the specific parasitism of the nematophagous Purpureocillium lilacinum 36-1.</title>
        <authorList>
            <person name="Xie J."/>
            <person name="Li S."/>
            <person name="Mo C."/>
            <person name="Xiao X."/>
            <person name="Peng D."/>
            <person name="Wang G."/>
            <person name="Xiao Y."/>
        </authorList>
    </citation>
    <scope>NUCLEOTIDE SEQUENCE [LARGE SCALE GENOMIC DNA]</scope>
    <source>
        <strain evidence="11 12">36-1</strain>
    </source>
</reference>
<feature type="transmembrane region" description="Helical" evidence="10">
    <location>
        <begin position="492"/>
        <end position="513"/>
    </location>
</feature>
<dbReference type="PANTHER" id="PTHR28259:SF1">
    <property type="entry name" value="FLUORIDE EXPORT PROTEIN 1-RELATED"/>
    <property type="match status" value="1"/>
</dbReference>
<feature type="region of interest" description="Disordered" evidence="9">
    <location>
        <begin position="256"/>
        <end position="294"/>
    </location>
</feature>
<feature type="transmembrane region" description="Helical" evidence="10">
    <location>
        <begin position="619"/>
        <end position="638"/>
    </location>
</feature>
<feature type="compositionally biased region" description="Polar residues" evidence="9">
    <location>
        <begin position="53"/>
        <end position="67"/>
    </location>
</feature>
<keyword evidence="3" id="KW-1003">Cell membrane</keyword>
<proteinExistence type="inferred from homology"/>
<keyword evidence="6 10" id="KW-0472">Membrane</keyword>
<dbReference type="Pfam" id="PF02537">
    <property type="entry name" value="CRCB"/>
    <property type="match status" value="2"/>
</dbReference>
<feature type="transmembrane region" description="Helical" evidence="10">
    <location>
        <begin position="374"/>
        <end position="397"/>
    </location>
</feature>
<evidence type="ECO:0000256" key="5">
    <source>
        <dbReference type="ARBA" id="ARBA00022989"/>
    </source>
</evidence>
<evidence type="ECO:0000256" key="4">
    <source>
        <dbReference type="ARBA" id="ARBA00022692"/>
    </source>
</evidence>
<feature type="compositionally biased region" description="Low complexity" evidence="9">
    <location>
        <begin position="192"/>
        <end position="208"/>
    </location>
</feature>
<dbReference type="GO" id="GO:1903425">
    <property type="term" value="F:fluoride transmembrane transporter activity"/>
    <property type="evidence" value="ECO:0007669"/>
    <property type="project" value="TreeGrafter"/>
</dbReference>
<feature type="compositionally biased region" description="Gly residues" evidence="9">
    <location>
        <begin position="1"/>
        <end position="15"/>
    </location>
</feature>
<comment type="subcellular location">
    <subcellularLocation>
        <location evidence="2">Cell membrane</location>
        <topology evidence="2">Multi-pass membrane protein</topology>
    </subcellularLocation>
</comment>
<feature type="transmembrane region" description="Helical" evidence="10">
    <location>
        <begin position="409"/>
        <end position="427"/>
    </location>
</feature>
<evidence type="ECO:0000256" key="3">
    <source>
        <dbReference type="ARBA" id="ARBA00022475"/>
    </source>
</evidence>
<evidence type="ECO:0000256" key="2">
    <source>
        <dbReference type="ARBA" id="ARBA00004651"/>
    </source>
</evidence>
<dbReference type="InterPro" id="IPR003691">
    <property type="entry name" value="FluC"/>
</dbReference>
<evidence type="ECO:0000256" key="9">
    <source>
        <dbReference type="SAM" id="MobiDB-lite"/>
    </source>
</evidence>
<feature type="compositionally biased region" description="Basic and acidic residues" evidence="9">
    <location>
        <begin position="330"/>
        <end position="344"/>
    </location>
</feature>
<accession>A0A2U3E2R9</accession>
<dbReference type="AlphaFoldDB" id="A0A2U3E2R9"/>
<feature type="region of interest" description="Disordered" evidence="9">
    <location>
        <begin position="322"/>
        <end position="368"/>
    </location>
</feature>
<gene>
    <name evidence="11" type="ORF">PCL_01853</name>
</gene>
<sequence>MELSVHGGGQCGAGEGQSWWIGARPPREGRQTAGRVGGCRGLLYRLDGHPVSGQSSQLTAASPSSAGRHQDADSDACTCSSPAPGPPSVRWALSATNLELDTGLHWAPACVPEPSPMATSSPAHNRAGTRQMVGRPVGSGDGTTNAREPHTRTHRHHPSRQEIKSNRSRLATNTLPQHDSPSPPGTTSSKMSARASPSASEPPRDASATRLRPVRESVAYDAPGCYRNVDDVHTAVPEADPESGYMRRITSEECHECEGDDANSPPARRRSSDRQLARKTSSASSRRLKRRASVVDEDRYTAPDCWANLDELAAASPVQNVTDGPIYRHHSLEETRSRDQEYRRSHSSRRQHEGTSPPELPDEKNRKRRRISSLATQLYTLSYLVFFSLLGTLARVGLTALTHYPDTPVIFTTIWANFGGSLIMGFLGEDRMLFRYEWGTPAYDQVLERAKREDEESAGASGGSGGANGVAKDAVVDLAAAKKAHLATKKTIPLYIGLATGFCGSFTSFSTFIRDVFLAMSNDMVAPGFGTQAVSRNGGYSFMAMLAVIITTVCLSLGGLFVGAHIAIASERFIPSIPFPVTRRIFDPLAVFLGWGCWLGAVLLSIFPPHDNWRGRATFALVFAPLGCLLRFYLSLWLNGRFACFPLGTFTANVFGTAVLGMAWDLANVPVGGLVGCQVLQGVEDGFCGCLTTVSSWVAELSSLRRRNAYVYGTASVVAAFAVMVVVMGGLRWTDGFAALNCH</sequence>
<feature type="transmembrane region" description="Helical" evidence="10">
    <location>
        <begin position="709"/>
        <end position="731"/>
    </location>
</feature>
<comment type="caution">
    <text evidence="11">The sequence shown here is derived from an EMBL/GenBank/DDBJ whole genome shotgun (WGS) entry which is preliminary data.</text>
</comment>
<keyword evidence="5 10" id="KW-1133">Transmembrane helix</keyword>
<evidence type="ECO:0000256" key="1">
    <source>
        <dbReference type="ARBA" id="ARBA00002598"/>
    </source>
</evidence>
<evidence type="ECO:0000313" key="11">
    <source>
        <dbReference type="EMBL" id="PWI68764.1"/>
    </source>
</evidence>
<feature type="transmembrane region" description="Helical" evidence="10">
    <location>
        <begin position="645"/>
        <end position="664"/>
    </location>
</feature>
<evidence type="ECO:0000256" key="6">
    <source>
        <dbReference type="ARBA" id="ARBA00023136"/>
    </source>
</evidence>
<organism evidence="11 12">
    <name type="scientific">Purpureocillium lilacinum</name>
    <name type="common">Paecilomyces lilacinus</name>
    <dbReference type="NCBI Taxonomy" id="33203"/>
    <lineage>
        <taxon>Eukaryota</taxon>
        <taxon>Fungi</taxon>
        <taxon>Dikarya</taxon>
        <taxon>Ascomycota</taxon>
        <taxon>Pezizomycotina</taxon>
        <taxon>Sordariomycetes</taxon>
        <taxon>Hypocreomycetidae</taxon>
        <taxon>Hypocreales</taxon>
        <taxon>Ophiocordycipitaceae</taxon>
        <taxon>Purpureocillium</taxon>
    </lineage>
</organism>
<dbReference type="Proteomes" id="UP000245956">
    <property type="component" value="Unassembled WGS sequence"/>
</dbReference>